<keyword evidence="4" id="KW-1185">Reference proteome</keyword>
<accession>A0A813XJK8</accession>
<evidence type="ECO:0000256" key="1">
    <source>
        <dbReference type="ARBA" id="ARBA00022737"/>
    </source>
</evidence>
<feature type="region of interest" description="Disordered" evidence="2">
    <location>
        <begin position="291"/>
        <end position="311"/>
    </location>
</feature>
<name>A0A813XJK8_9BILA</name>
<dbReference type="SUPFAM" id="SSF82185">
    <property type="entry name" value="Histone H3 K4-specific methyltransferase SET7/9 N-terminal domain"/>
    <property type="match status" value="2"/>
</dbReference>
<dbReference type="PANTHER" id="PTHR23084:SF263">
    <property type="entry name" value="MORN REPEAT-CONTAINING PROTEIN 1"/>
    <property type="match status" value="1"/>
</dbReference>
<dbReference type="SMART" id="SM00698">
    <property type="entry name" value="MORN"/>
    <property type="match status" value="8"/>
</dbReference>
<dbReference type="OrthoDB" id="423343at2759"/>
<dbReference type="EMBL" id="CAJNOM010000034">
    <property type="protein sequence ID" value="CAF0871135.1"/>
    <property type="molecule type" value="Genomic_DNA"/>
</dbReference>
<feature type="compositionally biased region" description="Low complexity" evidence="2">
    <location>
        <begin position="344"/>
        <end position="361"/>
    </location>
</feature>
<keyword evidence="1" id="KW-0677">Repeat</keyword>
<evidence type="ECO:0000256" key="2">
    <source>
        <dbReference type="SAM" id="MobiDB-lite"/>
    </source>
</evidence>
<feature type="region of interest" description="Disordered" evidence="2">
    <location>
        <begin position="341"/>
        <end position="367"/>
    </location>
</feature>
<dbReference type="Proteomes" id="UP000663832">
    <property type="component" value="Unassembled WGS sequence"/>
</dbReference>
<proteinExistence type="predicted"/>
<organism evidence="3 4">
    <name type="scientific">Adineta steineri</name>
    <dbReference type="NCBI Taxonomy" id="433720"/>
    <lineage>
        <taxon>Eukaryota</taxon>
        <taxon>Metazoa</taxon>
        <taxon>Spiralia</taxon>
        <taxon>Gnathifera</taxon>
        <taxon>Rotifera</taxon>
        <taxon>Eurotatoria</taxon>
        <taxon>Bdelloidea</taxon>
        <taxon>Adinetida</taxon>
        <taxon>Adinetidae</taxon>
        <taxon>Adineta</taxon>
    </lineage>
</organism>
<dbReference type="AlphaFoldDB" id="A0A813XJK8"/>
<dbReference type="Gene3D" id="2.20.110.10">
    <property type="entry name" value="Histone H3 K4-specific methyltransferase SET7/9 N-terminal domain"/>
    <property type="match status" value="3"/>
</dbReference>
<sequence>MNGSELKGAFRGETRRSLRSGFGVYQYSNPFFRYEGTWHEGKKQGFGKLLFGDGSYYQGEFVDNEITGQGTRYFATSRNTYTGHFYYGEMDGHGRLRLGNGDCYEGNFKSNTFEGEGSYLSYDKQLYTGTWHKNRRHGQGEQTYTDGTRYSGDWIADKRHGFGKLTNGQDESLIYEGSWRNDLMHGEGTYSIGETYTYRNAMLINSYPTGWPFRLCINKDKASTLLLTENPITITIDIIDSSENNNNRVKADCGRLIRLCCGQRTDHPTSDSLPTPFGFHVNLIARSTKATSSTDQSISELNEQSGGDEVKESIEDSMLAASDEGRAQFVGINTDTFPIHLPNSSSSVSNSQSSTQPSASKSSRHKAEKSATSSSIIFIIDDVTYPIPFDKALDTVYIPVQFSNTNNTQ</sequence>
<feature type="compositionally biased region" description="Polar residues" evidence="2">
    <location>
        <begin position="291"/>
        <end position="305"/>
    </location>
</feature>
<dbReference type="Pfam" id="PF02493">
    <property type="entry name" value="MORN"/>
    <property type="match status" value="8"/>
</dbReference>
<evidence type="ECO:0000313" key="3">
    <source>
        <dbReference type="EMBL" id="CAF0871135.1"/>
    </source>
</evidence>
<gene>
    <name evidence="3" type="ORF">QVE165_LOCUS7902</name>
</gene>
<evidence type="ECO:0000313" key="4">
    <source>
        <dbReference type="Proteomes" id="UP000663832"/>
    </source>
</evidence>
<comment type="caution">
    <text evidence="3">The sequence shown here is derived from an EMBL/GenBank/DDBJ whole genome shotgun (WGS) entry which is preliminary data.</text>
</comment>
<reference evidence="3" key="1">
    <citation type="submission" date="2021-02" db="EMBL/GenBank/DDBJ databases">
        <authorList>
            <person name="Nowell W R."/>
        </authorList>
    </citation>
    <scope>NUCLEOTIDE SEQUENCE</scope>
</reference>
<dbReference type="PANTHER" id="PTHR23084">
    <property type="entry name" value="PHOSPHATIDYLINOSITOL-4-PHOSPHATE 5-KINASE RELATED"/>
    <property type="match status" value="1"/>
</dbReference>
<dbReference type="InterPro" id="IPR003409">
    <property type="entry name" value="MORN"/>
</dbReference>
<protein>
    <submittedName>
        <fullName evidence="3">Uncharacterized protein</fullName>
    </submittedName>
</protein>